<organism evidence="1 2">
    <name type="scientific">Clostridium symbiosum</name>
    <name type="common">Bacteroides symbiosus</name>
    <dbReference type="NCBI Taxonomy" id="1512"/>
    <lineage>
        <taxon>Bacteria</taxon>
        <taxon>Bacillati</taxon>
        <taxon>Bacillota</taxon>
        <taxon>Clostridia</taxon>
        <taxon>Lachnospirales</taxon>
        <taxon>Lachnospiraceae</taxon>
        <taxon>Otoolea</taxon>
    </lineage>
</organism>
<protein>
    <submittedName>
        <fullName evidence="1">Relaxase MobL</fullName>
    </submittedName>
</protein>
<reference evidence="1" key="1">
    <citation type="submission" date="2023-01" db="EMBL/GenBank/DDBJ databases">
        <title>Human gut microbiome strain richness.</title>
        <authorList>
            <person name="Chen-Liaw A."/>
        </authorList>
    </citation>
    <scope>NUCLEOTIDE SEQUENCE</scope>
    <source>
        <strain evidence="1">B1_m1001713B170214d0_201011</strain>
    </source>
</reference>
<dbReference type="NCBIfam" id="NF041499">
    <property type="entry name" value="MobP3"/>
    <property type="match status" value="1"/>
</dbReference>
<gene>
    <name evidence="1" type="primary">mobL</name>
    <name evidence="1" type="ORF">PM006_09005</name>
</gene>
<dbReference type="InterPro" id="IPR006597">
    <property type="entry name" value="Sel1-like"/>
</dbReference>
<dbReference type="InterPro" id="IPR041073">
    <property type="entry name" value="MobL"/>
</dbReference>
<dbReference type="InterPro" id="IPR016024">
    <property type="entry name" value="ARM-type_fold"/>
</dbReference>
<dbReference type="PANTHER" id="PTHR11102:SF160">
    <property type="entry name" value="ERAD-ASSOCIATED E3 UBIQUITIN-PROTEIN LIGASE COMPONENT HRD3"/>
    <property type="match status" value="1"/>
</dbReference>
<dbReference type="Gene3D" id="1.25.40.10">
    <property type="entry name" value="Tetratricopeptide repeat domain"/>
    <property type="match status" value="5"/>
</dbReference>
<dbReference type="InterPro" id="IPR050767">
    <property type="entry name" value="Sel1_AlgK"/>
</dbReference>
<name>A0AAW6AXT8_CLOSY</name>
<dbReference type="Pfam" id="PF18555">
    <property type="entry name" value="MobL"/>
    <property type="match status" value="1"/>
</dbReference>
<dbReference type="EMBL" id="JAQLGM010000018">
    <property type="protein sequence ID" value="MDB2000337.1"/>
    <property type="molecule type" value="Genomic_DNA"/>
</dbReference>
<accession>A0AAW6AXT8</accession>
<comment type="caution">
    <text evidence="1">The sequence shown here is derived from an EMBL/GenBank/DDBJ whole genome shotgun (WGS) entry which is preliminary data.</text>
</comment>
<evidence type="ECO:0000313" key="1">
    <source>
        <dbReference type="EMBL" id="MDB2000337.1"/>
    </source>
</evidence>
<dbReference type="InterPro" id="IPR048102">
    <property type="entry name" value="MobP3"/>
</dbReference>
<evidence type="ECO:0000313" key="2">
    <source>
        <dbReference type="Proteomes" id="UP001300871"/>
    </source>
</evidence>
<dbReference type="Pfam" id="PF08238">
    <property type="entry name" value="Sel1"/>
    <property type="match status" value="6"/>
</dbReference>
<dbReference type="RefSeq" id="WP_003497096.1">
    <property type="nucleotide sequence ID" value="NZ_JADNHH010000018.1"/>
</dbReference>
<proteinExistence type="predicted"/>
<dbReference type="SMART" id="SM00671">
    <property type="entry name" value="SEL1"/>
    <property type="match status" value="11"/>
</dbReference>
<dbReference type="SUPFAM" id="SSF81901">
    <property type="entry name" value="HCP-like"/>
    <property type="match status" value="3"/>
</dbReference>
<dbReference type="InterPro" id="IPR011990">
    <property type="entry name" value="TPR-like_helical_dom_sf"/>
</dbReference>
<sequence length="1463" mass="166754">MAKSIVISKIRCASPNRKNTAVQTLNHLKYIATRPGVDLTPIKTSAGDDASIYLKYISERPRSHGLFGNLSNKKIGDLDALCKEMYQLSKQKVIYKGIVSLNEEDATRLGYTNKDSWNSLLNVAMPDIAHEFNIPIQNMSWVAAFHQEQGHPHIHYMLWRNDDKIASPFIHKSVQNRCRQIFSKYIFEADRELSVAIKTAARNELLDMSKELVGYPELSLESEGVLKITPKELSEVSALLFNLHPLLPTGRLNYKFLPPEVKKEVDSITEHILSYPAFESKYCEYVEACKKISASYSVVGKKAEHNLFSAEKELRTRLANIILKKVKTIPVDALMPDKNNMEDTGDGDIAIESMTQQRIGTQRARRHYDYSEIITPQPSDSHLTFLVNAEEPLEPDVHVHEEIGGNHKKSSSRSASKEYPYWTASYKLAKKALYSEEKKSPEQVADILALLEAEAQEKNPLALMELGKIFDKGMLEQEKAPNTASQYYTAGFREMVTVYESEKNNENKFLPSYFSYRIGKCCQTGIGTERDITAAKNWFRKSISMEADSPNAYAQYSLAKIYMQEYKAMEEDKCIDNEPQKTPPLDFTTSELIDLLTSASKTTPFAAFDLASLYTNGRFVEQNNEKAGALYAKALTGFLDIKNPDDSVYYKIGKMYADGLGTAKNPAAAAHYFGQAAEAKNIFASFALAKMYLSAESAQIQYKFHVDTIMTSLKEIIETENEEDLSLKGQSLYYLGLLHLKEDADLEQGICYLWQSADIEFELNKEHFALYKLANLHHYTQPEPPIDVEKLVTKLQKIYASEDEKQKEQAAYHLGLIHLKEGDFFDPSLAVKYLKEISKNSNNYSALFQLVKLHLYQPEKAEDITPDYLMTSLNKLVQDDVAIKQRNQALYYLALLHLQDDSELFNPLIANQYLWESATTGNTEERNYTALFQIAKLQLYKKEPAVIVTDTHRLLSELELLHEKSTDIILRYRAAYYLGLLYLQEESEQYNKAIGIEYLWLVAEAGIGSESASALFRLAKIQLREESDKSLIEPNKLIVALKRLNENPTEAEQSLNYHCRSAYYLGLLYLQEQSEQYSKADGVNYLWLAAKAEVGSESAFALFQLAKLHLKEDNETSSIEPDKLIVALKRLHENPSEGERNLNFHDQAAYYLGLLHLKEDSVLYDKALGIQYLWLAAETDNDSQSAFALFQLAKLRLKDDKNIESSFIDRNKLIVCLNTLYESPIAENEQNLHHHAQAAYYLGLFYLQEGSALYSPLKAIQYLWEASGDVLSEQSNPFALFKLVQLYLYSEDNAIVTNINSDKLVAFLNTLSNKAEEDELRMQALYLTALLHLKTDSKHYNIDIALSLLNPLADNGYTSAQASLGSFYLWGKHGRRDIKQGKMWLEKAAEQDYEPAKNQLEMYKNILQNKLIYSSYKLLNSMYTNLVFSSQNKQAYATERATESIKLQKERFRKNQIRSSYLE</sequence>
<dbReference type="PANTHER" id="PTHR11102">
    <property type="entry name" value="SEL-1-LIKE PROTEIN"/>
    <property type="match status" value="1"/>
</dbReference>
<dbReference type="SUPFAM" id="SSF48371">
    <property type="entry name" value="ARM repeat"/>
    <property type="match status" value="1"/>
</dbReference>
<dbReference type="Proteomes" id="UP001300871">
    <property type="component" value="Unassembled WGS sequence"/>
</dbReference>